<evidence type="ECO:0000256" key="3">
    <source>
        <dbReference type="ARBA" id="ARBA00022603"/>
    </source>
</evidence>
<name>A0AAD1XL90_EUPCR</name>
<dbReference type="GO" id="GO:0002181">
    <property type="term" value="P:cytoplasmic translation"/>
    <property type="evidence" value="ECO:0007669"/>
    <property type="project" value="TreeGrafter"/>
</dbReference>
<evidence type="ECO:0000256" key="1">
    <source>
        <dbReference type="ARBA" id="ARBA00022490"/>
    </source>
</evidence>
<evidence type="ECO:0000256" key="6">
    <source>
        <dbReference type="SAM" id="MobiDB-lite"/>
    </source>
</evidence>
<dbReference type="HAMAP" id="MF_01547">
    <property type="entry name" value="RNA_methyltr_E"/>
    <property type="match status" value="1"/>
</dbReference>
<keyword evidence="4" id="KW-0808">Transferase</keyword>
<organism evidence="8 9">
    <name type="scientific">Euplotes crassus</name>
    <dbReference type="NCBI Taxonomy" id="5936"/>
    <lineage>
        <taxon>Eukaryota</taxon>
        <taxon>Sar</taxon>
        <taxon>Alveolata</taxon>
        <taxon>Ciliophora</taxon>
        <taxon>Intramacronucleata</taxon>
        <taxon>Spirotrichea</taxon>
        <taxon>Hypotrichia</taxon>
        <taxon>Euplotida</taxon>
        <taxon>Euplotidae</taxon>
        <taxon>Moneuplotes</taxon>
    </lineage>
</organism>
<keyword evidence="1" id="KW-0963">Cytoplasm</keyword>
<dbReference type="Proteomes" id="UP001295684">
    <property type="component" value="Unassembled WGS sequence"/>
</dbReference>
<dbReference type="EMBL" id="CAMPGE010016166">
    <property type="protein sequence ID" value="CAI2374742.1"/>
    <property type="molecule type" value="Genomic_DNA"/>
</dbReference>
<keyword evidence="2" id="KW-0698">rRNA processing</keyword>
<proteinExistence type="inferred from homology"/>
<keyword evidence="3" id="KW-0489">Methyltransferase</keyword>
<evidence type="ECO:0000313" key="8">
    <source>
        <dbReference type="EMBL" id="CAI2374742.1"/>
    </source>
</evidence>
<dbReference type="FunFam" id="3.40.50.150:FF:000220">
    <property type="entry name" value="CAMK protein kinase"/>
    <property type="match status" value="1"/>
</dbReference>
<evidence type="ECO:0000256" key="4">
    <source>
        <dbReference type="ARBA" id="ARBA00022679"/>
    </source>
</evidence>
<accession>A0AAD1XL90</accession>
<evidence type="ECO:0000256" key="5">
    <source>
        <dbReference type="ARBA" id="ARBA00022691"/>
    </source>
</evidence>
<dbReference type="GO" id="GO:0006364">
    <property type="term" value="P:rRNA processing"/>
    <property type="evidence" value="ECO:0007669"/>
    <property type="project" value="UniProtKB-KW"/>
</dbReference>
<dbReference type="Gene3D" id="3.40.50.150">
    <property type="entry name" value="Vaccinia Virus protein VP39"/>
    <property type="match status" value="1"/>
</dbReference>
<gene>
    <name evidence="8" type="ORF">ECRASSUSDP1_LOCUS16099</name>
</gene>
<evidence type="ECO:0000313" key="9">
    <source>
        <dbReference type="Proteomes" id="UP001295684"/>
    </source>
</evidence>
<dbReference type="InterPro" id="IPR050082">
    <property type="entry name" value="RNA_methyltr_RlmE"/>
</dbReference>
<feature type="region of interest" description="Disordered" evidence="6">
    <location>
        <begin position="17"/>
        <end position="40"/>
    </location>
</feature>
<dbReference type="GO" id="GO:0008175">
    <property type="term" value="F:tRNA methyltransferase activity"/>
    <property type="evidence" value="ECO:0007669"/>
    <property type="project" value="TreeGrafter"/>
</dbReference>
<evidence type="ECO:0000259" key="7">
    <source>
        <dbReference type="Pfam" id="PF01728"/>
    </source>
</evidence>
<dbReference type="GO" id="GO:0005737">
    <property type="term" value="C:cytoplasm"/>
    <property type="evidence" value="ECO:0007669"/>
    <property type="project" value="TreeGrafter"/>
</dbReference>
<dbReference type="AlphaFoldDB" id="A0AAD1XL90"/>
<dbReference type="InterPro" id="IPR002877">
    <property type="entry name" value="RNA_MeTrfase_FtsJ_dom"/>
</dbReference>
<dbReference type="Pfam" id="PF01728">
    <property type="entry name" value="FtsJ"/>
    <property type="match status" value="1"/>
</dbReference>
<keyword evidence="5" id="KW-0949">S-adenosyl-L-methionine</keyword>
<comment type="caution">
    <text evidence="8">The sequence shown here is derived from an EMBL/GenBank/DDBJ whole genome shotgun (WGS) entry which is preliminary data.</text>
</comment>
<keyword evidence="9" id="KW-1185">Reference proteome</keyword>
<dbReference type="InterPro" id="IPR015507">
    <property type="entry name" value="rRNA-MeTfrase_E"/>
</dbReference>
<feature type="domain" description="Ribosomal RNA methyltransferase FtsJ" evidence="7">
    <location>
        <begin position="50"/>
        <end position="235"/>
    </location>
</feature>
<dbReference type="SUPFAM" id="SSF53335">
    <property type="entry name" value="S-adenosyl-L-methionine-dependent methyltransferases"/>
    <property type="match status" value="1"/>
</dbReference>
<reference evidence="8" key="1">
    <citation type="submission" date="2023-07" db="EMBL/GenBank/DDBJ databases">
        <authorList>
            <consortium name="AG Swart"/>
            <person name="Singh M."/>
            <person name="Singh A."/>
            <person name="Seah K."/>
            <person name="Emmerich C."/>
        </authorList>
    </citation>
    <scope>NUCLEOTIDE SEQUENCE</scope>
    <source>
        <strain evidence="8">DP1</strain>
    </source>
</reference>
<dbReference type="GO" id="GO:0030488">
    <property type="term" value="P:tRNA methylation"/>
    <property type="evidence" value="ECO:0007669"/>
    <property type="project" value="TreeGrafter"/>
</dbReference>
<feature type="compositionally biased region" description="Polar residues" evidence="6">
    <location>
        <begin position="23"/>
        <end position="40"/>
    </location>
</feature>
<dbReference type="InterPro" id="IPR029063">
    <property type="entry name" value="SAM-dependent_MTases_sf"/>
</dbReference>
<evidence type="ECO:0000256" key="2">
    <source>
        <dbReference type="ARBA" id="ARBA00022552"/>
    </source>
</evidence>
<dbReference type="PANTHER" id="PTHR10920:SF12">
    <property type="entry name" value="TRNA (CYTIDINE(32)_GUANOSINE(34)-2'-O)-METHYLTRANSFERASE-RELATED"/>
    <property type="match status" value="1"/>
</dbReference>
<sequence>MGKTSRDKRDIYYRCAKMGGNHSKPNTSKDPSSVATESEQAQNMTEYSYYRARSAYKLLQIDKQFNIFEGVQRVVDLCGAPGSWSQVIIERMKQINPDIDFHECHRVINVDLQTVAPIDGVKIIKGDITRQSTVDEVLEIFEGHKVELIVSDGAPDVTGNHEFDQYLQHQLVLAAINISFHLMKEGGTFVAKVFRGKDFIYLTKFLKRLFKSVIISKPKCCRNSSIEGFIVCRGFHREDQEIVISETLNALDLIDGLNFVQQNKQEYYSLNQPAVVSLDSILEQEDTTEESKIEEDDTGDNHIEFVSCGDPSSLDPDMNYPLNFDVNTGKVDETKTVEDYQYLKPFPKIVD</sequence>
<dbReference type="PANTHER" id="PTHR10920">
    <property type="entry name" value="RIBOSOMAL RNA METHYLTRANSFERASE"/>
    <property type="match status" value="1"/>
</dbReference>
<protein>
    <recommendedName>
        <fullName evidence="7">Ribosomal RNA methyltransferase FtsJ domain-containing protein</fullName>
    </recommendedName>
</protein>